<dbReference type="Gene3D" id="2.160.20.60">
    <property type="entry name" value="Glutamate synthase, alpha subunit, C-terminal domain"/>
    <property type="match status" value="1"/>
</dbReference>
<protein>
    <recommendedName>
        <fullName evidence="1">Glutamate synthase alpha subunit C-terminal domain-containing protein</fullName>
    </recommendedName>
</protein>
<organism evidence="2 3">
    <name type="scientific">Candidatus Acididesulfobacter diazotrophicus</name>
    <dbReference type="NCBI Taxonomy" id="2597226"/>
    <lineage>
        <taxon>Bacteria</taxon>
        <taxon>Deltaproteobacteria</taxon>
        <taxon>Candidatus Acidulodesulfobacterales</taxon>
        <taxon>Candidatus Acididesulfobacter</taxon>
    </lineage>
</organism>
<dbReference type="InterPro" id="IPR035710">
    <property type="entry name" value="Archaeal_gltB"/>
</dbReference>
<reference evidence="2 3" key="1">
    <citation type="journal article" date="2019" name="ISME J.">
        <title>Insights into ecological role of a new deltaproteobacterial order Candidatus Acidulodesulfobacterales by metagenomics and metatranscriptomics.</title>
        <authorList>
            <person name="Tan S."/>
            <person name="Liu J."/>
            <person name="Fang Y."/>
            <person name="Hedlund B.P."/>
            <person name="Lian Z.H."/>
            <person name="Huang L.Y."/>
            <person name="Li J.T."/>
            <person name="Huang L.N."/>
            <person name="Li W.J."/>
            <person name="Jiang H.C."/>
            <person name="Dong H.L."/>
            <person name="Shu W.S."/>
        </authorList>
    </citation>
    <scope>NUCLEOTIDE SEQUENCE [LARGE SCALE GENOMIC DNA]</scope>
    <source>
        <strain evidence="2">AP1</strain>
    </source>
</reference>
<dbReference type="InterPro" id="IPR012061">
    <property type="entry name" value="Glu_synth_lsu_3"/>
</dbReference>
<accession>A0A519BNK6</accession>
<gene>
    <name evidence="2" type="ORF">EVG15_03290</name>
</gene>
<dbReference type="PANTHER" id="PTHR39673:SF5">
    <property type="entry name" value="TUNGSTEN-CONTAINING FORMYLMETHANOFURAN DEHYDROGENASE 2 SUBUNIT C"/>
    <property type="match status" value="1"/>
</dbReference>
<evidence type="ECO:0000259" key="1">
    <source>
        <dbReference type="Pfam" id="PF01493"/>
    </source>
</evidence>
<dbReference type="Proteomes" id="UP000319296">
    <property type="component" value="Unassembled WGS sequence"/>
</dbReference>
<feature type="domain" description="Glutamate synthase alpha subunit C-terminal" evidence="1">
    <location>
        <begin position="12"/>
        <end position="183"/>
    </location>
</feature>
<name>A0A519BNK6_9DELT</name>
<dbReference type="AlphaFoldDB" id="A0A519BNK6"/>
<dbReference type="SUPFAM" id="SSF69336">
    <property type="entry name" value="Alpha subunit of glutamate synthase, C-terminal domain"/>
    <property type="match status" value="1"/>
</dbReference>
<dbReference type="CDD" id="cd00981">
    <property type="entry name" value="arch_gltB"/>
    <property type="match status" value="1"/>
</dbReference>
<proteinExistence type="predicted"/>
<evidence type="ECO:0000313" key="2">
    <source>
        <dbReference type="EMBL" id="RZD18850.1"/>
    </source>
</evidence>
<dbReference type="PIRSF" id="PIRSF006519">
    <property type="entry name" value="GOGAT_dom3"/>
    <property type="match status" value="1"/>
</dbReference>
<dbReference type="InterPro" id="IPR036485">
    <property type="entry name" value="Glu_synth_asu_C_sf"/>
</dbReference>
<comment type="caution">
    <text evidence="2">The sequence shown here is derived from an EMBL/GenBank/DDBJ whole genome shotgun (WGS) entry which is preliminary data.</text>
</comment>
<dbReference type="EMBL" id="SGBB01000004">
    <property type="protein sequence ID" value="RZD18850.1"/>
    <property type="molecule type" value="Genomic_DNA"/>
</dbReference>
<dbReference type="Pfam" id="PF01493">
    <property type="entry name" value="GXGXG"/>
    <property type="match status" value="1"/>
</dbReference>
<dbReference type="PANTHER" id="PTHR39673">
    <property type="entry name" value="TUNGSTEN FORMYLMETHANOFURAN DEHYDROGENASE, SUBUNIT C (FWDC)"/>
    <property type="match status" value="1"/>
</dbReference>
<dbReference type="InterPro" id="IPR002489">
    <property type="entry name" value="Glu_synth_asu_C"/>
</dbReference>
<sequence length="247" mass="27116">MITIDAKDMHYKELNKIIRENIASGIKNFFLENVNGQYYIGDGIKGDDITITVNGVPGNDLGVFMDGPSIIVNNNVQDNVGNTMNAGKITIKGDAGDVVGYGMRGGRIYIRGNAGYRIGIHMKGYNTQIPVIIIGGKVGSFFGEYMAGGVMVLLGLNNSEELAGEYFGVGMHGGTIYLKKKIDFSKYSKEVEFLEANDEDMIFLKKYLIEYANDFNLQAEDLINGPFYKIVPSSARPYAHLYTSSAL</sequence>
<dbReference type="GO" id="GO:0016491">
    <property type="term" value="F:oxidoreductase activity"/>
    <property type="evidence" value="ECO:0007669"/>
    <property type="project" value="InterPro"/>
</dbReference>
<evidence type="ECO:0000313" key="3">
    <source>
        <dbReference type="Proteomes" id="UP000319296"/>
    </source>
</evidence>